<organism evidence="4 5">
    <name type="scientific">Stephania yunnanensis</name>
    <dbReference type="NCBI Taxonomy" id="152371"/>
    <lineage>
        <taxon>Eukaryota</taxon>
        <taxon>Viridiplantae</taxon>
        <taxon>Streptophyta</taxon>
        <taxon>Embryophyta</taxon>
        <taxon>Tracheophyta</taxon>
        <taxon>Spermatophyta</taxon>
        <taxon>Magnoliopsida</taxon>
        <taxon>Ranunculales</taxon>
        <taxon>Menispermaceae</taxon>
        <taxon>Menispermoideae</taxon>
        <taxon>Cissampelideae</taxon>
        <taxon>Stephania</taxon>
    </lineage>
</organism>
<gene>
    <name evidence="4" type="ORF">Syun_000370</name>
</gene>
<comment type="similarity">
    <text evidence="1">Belongs to the plant acyltransferase family.</text>
</comment>
<dbReference type="Pfam" id="PF02458">
    <property type="entry name" value="Transferase"/>
    <property type="match status" value="1"/>
</dbReference>
<dbReference type="GO" id="GO:0016746">
    <property type="term" value="F:acyltransferase activity"/>
    <property type="evidence" value="ECO:0007669"/>
    <property type="project" value="UniProtKB-KW"/>
</dbReference>
<keyword evidence="3" id="KW-0012">Acyltransferase</keyword>
<evidence type="ECO:0000256" key="2">
    <source>
        <dbReference type="ARBA" id="ARBA00022679"/>
    </source>
</evidence>
<dbReference type="Proteomes" id="UP001420932">
    <property type="component" value="Unassembled WGS sequence"/>
</dbReference>
<comment type="caution">
    <text evidence="4">The sequence shown here is derived from an EMBL/GenBank/DDBJ whole genome shotgun (WGS) entry which is preliminary data.</text>
</comment>
<sequence length="441" mass="49038">MEVQIISRETISSLSTPTDPHRANSLKLSLLDHLATSNYVTIILFYPSSYCGVGNQEDHMFKRSDKLKRSLSKNLTHFYPVAGRIRDGTAVDCGDQGVEFLEAKASIGLAEFLKHPDIDDLDKLLPCVPSVTNEELLSKALLEIQVTYFDCGGMALGVCFSHKIADGASMAMFIKSWAEAANGSSGSVLPSLSFDLPSLFPATEDQSDGSTPRRRNGRWNNIVARRFIFDGEKIAAIRGAIAAETGNEVVEHPTRVEAVSGFIWERVITATRAKGGHERASIALHAMNLRGRMVPPQPCFTFGNASRPTITQCVKFESDTACHVLVKHLRDAIRRVDGDYVRKLQCGEEGFMNSIEETMKQFSKEEVLAMNFNSWCRFPFYEADFGWGKPIWVSTTKTPGKNLVILIDSKFGDGIEAWLNMVEEDMVELEKDEEFLSFVSI</sequence>
<keyword evidence="2" id="KW-0808">Transferase</keyword>
<accession>A0AAP0LCZ2</accession>
<dbReference type="EMBL" id="JBBNAF010000001">
    <property type="protein sequence ID" value="KAK9168230.1"/>
    <property type="molecule type" value="Genomic_DNA"/>
</dbReference>
<protein>
    <recommendedName>
        <fullName evidence="6">Vinorine synthase-like</fullName>
    </recommendedName>
</protein>
<dbReference type="AlphaFoldDB" id="A0AAP0LCZ2"/>
<reference evidence="4 5" key="1">
    <citation type="submission" date="2024-01" db="EMBL/GenBank/DDBJ databases">
        <title>Genome assemblies of Stephania.</title>
        <authorList>
            <person name="Yang L."/>
        </authorList>
    </citation>
    <scope>NUCLEOTIDE SEQUENCE [LARGE SCALE GENOMIC DNA]</scope>
    <source>
        <strain evidence="4">YNDBR</strain>
        <tissue evidence="4">Leaf</tissue>
    </source>
</reference>
<dbReference type="InterPro" id="IPR023213">
    <property type="entry name" value="CAT-like_dom_sf"/>
</dbReference>
<name>A0AAP0LCZ2_9MAGN</name>
<evidence type="ECO:0000313" key="4">
    <source>
        <dbReference type="EMBL" id="KAK9168230.1"/>
    </source>
</evidence>
<keyword evidence="5" id="KW-1185">Reference proteome</keyword>
<dbReference type="Gene3D" id="3.30.559.10">
    <property type="entry name" value="Chloramphenicol acetyltransferase-like domain"/>
    <property type="match status" value="2"/>
</dbReference>
<evidence type="ECO:0000256" key="1">
    <source>
        <dbReference type="ARBA" id="ARBA00009861"/>
    </source>
</evidence>
<evidence type="ECO:0008006" key="6">
    <source>
        <dbReference type="Google" id="ProtNLM"/>
    </source>
</evidence>
<dbReference type="PANTHER" id="PTHR31623:SF17">
    <property type="entry name" value="F21J9.9"/>
    <property type="match status" value="1"/>
</dbReference>
<dbReference type="PANTHER" id="PTHR31623">
    <property type="entry name" value="F21J9.9"/>
    <property type="match status" value="1"/>
</dbReference>
<evidence type="ECO:0000313" key="5">
    <source>
        <dbReference type="Proteomes" id="UP001420932"/>
    </source>
</evidence>
<proteinExistence type="inferred from homology"/>
<evidence type="ECO:0000256" key="3">
    <source>
        <dbReference type="ARBA" id="ARBA00023315"/>
    </source>
</evidence>